<comment type="similarity">
    <text evidence="2 6">Belongs to the CDC50/LEM3 family.</text>
</comment>
<comment type="caution">
    <text evidence="8">The sequence shown here is derived from an EMBL/GenBank/DDBJ whole genome shotgun (WGS) entry which is preliminary data.</text>
</comment>
<sequence>MGVSFRSNVDEYQYDSDRVKKSSFVNELLNQRLPGSYPIVNARWTISITVFCTFLFCGISAIINHANRQVKHIVIRYDNSTSDYIDFEIREDMPNPVFFYYELRNTKRTFRFLNNGLCMSQLTRIDGSQHCLENSFKHRHYLCGNASNKLEDIILDRFCSKRPLYAPIGSLASEMFNDTFTLFHGSSSIIWEDDSLLSEKQRSLYAAPKDGRNLCEAEMFKGTLKPHSWKQHVCELGGYRNTSLIIWMNMVAYNNYKKIYKRLDEKAHPNGLRLGKYRLFFENNYLPRGVVKQFWILHPSWIGTKAEFLENMYLFIGMALAIISIALIGFEMLMSNRRRQLDSFDDF</sequence>
<evidence type="ECO:0000256" key="4">
    <source>
        <dbReference type="ARBA" id="ARBA00022989"/>
    </source>
</evidence>
<keyword evidence="5 6" id="KW-0472">Membrane</keyword>
<dbReference type="Proteomes" id="UP000494206">
    <property type="component" value="Unassembled WGS sequence"/>
</dbReference>
<dbReference type="OrthoDB" id="5836149at2759"/>
<dbReference type="PANTHER" id="PTHR10926">
    <property type="entry name" value="CELL CYCLE CONTROL PROTEIN 50"/>
    <property type="match status" value="1"/>
</dbReference>
<name>A0A8S1FE90_9PELO</name>
<dbReference type="PIRSF" id="PIRSF015840">
    <property type="entry name" value="DUF284_TM_euk"/>
    <property type="match status" value="1"/>
</dbReference>
<keyword evidence="9" id="KW-1185">Reference proteome</keyword>
<evidence type="ECO:0000256" key="6">
    <source>
        <dbReference type="PIRNR" id="PIRNR015840"/>
    </source>
</evidence>
<dbReference type="InterPro" id="IPR005045">
    <property type="entry name" value="CDC50/LEM3_fam"/>
</dbReference>
<gene>
    <name evidence="8" type="ORF">CBOVIS_LOCUS11817</name>
</gene>
<evidence type="ECO:0000313" key="8">
    <source>
        <dbReference type="EMBL" id="CAB3410267.1"/>
    </source>
</evidence>
<keyword evidence="3 7" id="KW-0812">Transmembrane</keyword>
<dbReference type="GO" id="GO:0005783">
    <property type="term" value="C:endoplasmic reticulum"/>
    <property type="evidence" value="ECO:0007669"/>
    <property type="project" value="TreeGrafter"/>
</dbReference>
<proteinExistence type="inferred from homology"/>
<feature type="transmembrane region" description="Helical" evidence="7">
    <location>
        <begin position="312"/>
        <end position="330"/>
    </location>
</feature>
<evidence type="ECO:0000313" key="9">
    <source>
        <dbReference type="Proteomes" id="UP000494206"/>
    </source>
</evidence>
<reference evidence="8 9" key="1">
    <citation type="submission" date="2020-04" db="EMBL/GenBank/DDBJ databases">
        <authorList>
            <person name="Laetsch R D."/>
            <person name="Stevens L."/>
            <person name="Kumar S."/>
            <person name="Blaxter L. M."/>
        </authorList>
    </citation>
    <scope>NUCLEOTIDE SEQUENCE [LARGE SCALE GENOMIC DNA]</scope>
</reference>
<protein>
    <submittedName>
        <fullName evidence="8">Uncharacterized protein</fullName>
    </submittedName>
</protein>
<evidence type="ECO:0000256" key="5">
    <source>
        <dbReference type="ARBA" id="ARBA00023136"/>
    </source>
</evidence>
<evidence type="ECO:0000256" key="1">
    <source>
        <dbReference type="ARBA" id="ARBA00004370"/>
    </source>
</evidence>
<dbReference type="GO" id="GO:0005886">
    <property type="term" value="C:plasma membrane"/>
    <property type="evidence" value="ECO:0007669"/>
    <property type="project" value="TreeGrafter"/>
</dbReference>
<evidence type="ECO:0000256" key="7">
    <source>
        <dbReference type="SAM" id="Phobius"/>
    </source>
</evidence>
<dbReference type="GO" id="GO:0005794">
    <property type="term" value="C:Golgi apparatus"/>
    <property type="evidence" value="ECO:0007669"/>
    <property type="project" value="TreeGrafter"/>
</dbReference>
<evidence type="ECO:0000256" key="3">
    <source>
        <dbReference type="ARBA" id="ARBA00022692"/>
    </source>
</evidence>
<accession>A0A8S1FE90</accession>
<organism evidence="8 9">
    <name type="scientific">Caenorhabditis bovis</name>
    <dbReference type="NCBI Taxonomy" id="2654633"/>
    <lineage>
        <taxon>Eukaryota</taxon>
        <taxon>Metazoa</taxon>
        <taxon>Ecdysozoa</taxon>
        <taxon>Nematoda</taxon>
        <taxon>Chromadorea</taxon>
        <taxon>Rhabditida</taxon>
        <taxon>Rhabditina</taxon>
        <taxon>Rhabditomorpha</taxon>
        <taxon>Rhabditoidea</taxon>
        <taxon>Rhabditidae</taxon>
        <taxon>Peloderinae</taxon>
        <taxon>Caenorhabditis</taxon>
    </lineage>
</organism>
<dbReference type="AlphaFoldDB" id="A0A8S1FE90"/>
<dbReference type="PANTHER" id="PTHR10926:SF21">
    <property type="entry name" value="PROTEIN CBG16211"/>
    <property type="match status" value="1"/>
</dbReference>
<dbReference type="EMBL" id="CADEPM010000010">
    <property type="protein sequence ID" value="CAB3410267.1"/>
    <property type="molecule type" value="Genomic_DNA"/>
</dbReference>
<evidence type="ECO:0000256" key="2">
    <source>
        <dbReference type="ARBA" id="ARBA00009457"/>
    </source>
</evidence>
<feature type="transmembrane region" description="Helical" evidence="7">
    <location>
        <begin position="42"/>
        <end position="63"/>
    </location>
</feature>
<comment type="subcellular location">
    <subcellularLocation>
        <location evidence="1">Membrane</location>
    </subcellularLocation>
</comment>
<keyword evidence="4 7" id="KW-1133">Transmembrane helix</keyword>
<dbReference type="Pfam" id="PF03381">
    <property type="entry name" value="CDC50"/>
    <property type="match status" value="1"/>
</dbReference>